<evidence type="ECO:0000256" key="2">
    <source>
        <dbReference type="ARBA" id="ARBA00007311"/>
    </source>
</evidence>
<comment type="function">
    <text evidence="11 14">Involved in the synthesis of autoinducer 2 (AI-2) which is secreted by bacteria and is used to communicate both the cell density and the metabolic potential of the environment. The regulation of gene expression in response to changes in cell density is called quorum sensing. Catalyzes the transformation of S-ribosylhomocysteine (RHC) to homocysteine (HC) and 4,5-dihydroxy-2,3-pentadione (DPD).</text>
</comment>
<dbReference type="PANTHER" id="PTHR35799:SF1">
    <property type="entry name" value="S-RIBOSYLHOMOCYSTEINE LYASE"/>
    <property type="match status" value="1"/>
</dbReference>
<keyword evidence="10 14" id="KW-0456">Lyase</keyword>
<dbReference type="Pfam" id="PF02664">
    <property type="entry name" value="LuxS"/>
    <property type="match status" value="1"/>
</dbReference>
<dbReference type="GO" id="GO:0005506">
    <property type="term" value="F:iron ion binding"/>
    <property type="evidence" value="ECO:0007669"/>
    <property type="project" value="InterPro"/>
</dbReference>
<comment type="similarity">
    <text evidence="2 14">Belongs to the LuxS family.</text>
</comment>
<evidence type="ECO:0000256" key="4">
    <source>
        <dbReference type="ARBA" id="ARBA00012240"/>
    </source>
</evidence>
<dbReference type="InterPro" id="IPR011249">
    <property type="entry name" value="Metalloenz_LuxS/M16"/>
</dbReference>
<evidence type="ECO:0000313" key="16">
    <source>
        <dbReference type="Proteomes" id="UP000754226"/>
    </source>
</evidence>
<feature type="binding site" evidence="14">
    <location>
        <position position="60"/>
    </location>
    <ligand>
        <name>Fe cation</name>
        <dbReference type="ChEBI" id="CHEBI:24875"/>
    </ligand>
</feature>
<dbReference type="PANTHER" id="PTHR35799">
    <property type="entry name" value="S-RIBOSYLHOMOCYSTEINE LYASE"/>
    <property type="match status" value="1"/>
</dbReference>
<dbReference type="PRINTS" id="PR01487">
    <property type="entry name" value="LUXSPROTEIN"/>
</dbReference>
<evidence type="ECO:0000256" key="3">
    <source>
        <dbReference type="ARBA" id="ARBA00011738"/>
    </source>
</evidence>
<dbReference type="GO" id="GO:0043768">
    <property type="term" value="F:S-ribosylhomocysteine lyase activity"/>
    <property type="evidence" value="ECO:0007669"/>
    <property type="project" value="UniProtKB-UniRule"/>
</dbReference>
<proteinExistence type="inferred from homology"/>
<reference evidence="15" key="1">
    <citation type="submission" date="2021-02" db="EMBL/GenBank/DDBJ databases">
        <title>Infant gut strain persistence is associated with maternal origin, phylogeny, and functional potential including surface adhesion and iron acquisition.</title>
        <authorList>
            <person name="Lou Y.C."/>
        </authorList>
    </citation>
    <scope>NUCLEOTIDE SEQUENCE</scope>
    <source>
        <strain evidence="15">L3_106_000M1_dasL3_106_000M1_concoct_15</strain>
    </source>
</reference>
<evidence type="ECO:0000256" key="6">
    <source>
        <dbReference type="ARBA" id="ARBA00022654"/>
    </source>
</evidence>
<dbReference type="EC" id="4.4.1.21" evidence="4 14"/>
<evidence type="ECO:0000256" key="1">
    <source>
        <dbReference type="ARBA" id="ARBA00000297"/>
    </source>
</evidence>
<accession>A0A943EB00</accession>
<evidence type="ECO:0000256" key="11">
    <source>
        <dbReference type="ARBA" id="ARBA00024654"/>
    </source>
</evidence>
<feature type="binding site" evidence="14">
    <location>
        <position position="56"/>
    </location>
    <ligand>
        <name>Fe cation</name>
        <dbReference type="ChEBI" id="CHEBI:24875"/>
    </ligand>
</feature>
<comment type="caution">
    <text evidence="15">The sequence shown here is derived from an EMBL/GenBank/DDBJ whole genome shotgun (WGS) entry which is preliminary data.</text>
</comment>
<dbReference type="Gene3D" id="3.30.1360.80">
    <property type="entry name" value="S-ribosylhomocysteinase (LuxS)"/>
    <property type="match status" value="1"/>
</dbReference>
<evidence type="ECO:0000256" key="7">
    <source>
        <dbReference type="ARBA" id="ARBA00022723"/>
    </source>
</evidence>
<comment type="subunit">
    <text evidence="3 14">Homodimer.</text>
</comment>
<evidence type="ECO:0000256" key="14">
    <source>
        <dbReference type="HAMAP-Rule" id="MF_00091"/>
    </source>
</evidence>
<dbReference type="InterPro" id="IPR003815">
    <property type="entry name" value="S-ribosylhomocysteinase"/>
</dbReference>
<evidence type="ECO:0000256" key="5">
    <source>
        <dbReference type="ARBA" id="ARBA00015130"/>
    </source>
</evidence>
<dbReference type="EMBL" id="JAGZCZ010000001">
    <property type="protein sequence ID" value="MBS5518817.1"/>
    <property type="molecule type" value="Genomic_DNA"/>
</dbReference>
<evidence type="ECO:0000256" key="13">
    <source>
        <dbReference type="ARBA" id="ARBA00031777"/>
    </source>
</evidence>
<keyword evidence="9 14" id="KW-0408">Iron</keyword>
<dbReference type="AlphaFoldDB" id="A0A943EB00"/>
<dbReference type="PIRSF" id="PIRSF006160">
    <property type="entry name" value="AI2"/>
    <property type="match status" value="1"/>
</dbReference>
<dbReference type="NCBIfam" id="NF002606">
    <property type="entry name" value="PRK02260.2-4"/>
    <property type="match status" value="1"/>
</dbReference>
<dbReference type="InterPro" id="IPR037005">
    <property type="entry name" value="LuxS_sf"/>
</dbReference>
<protein>
    <recommendedName>
        <fullName evidence="5 14">S-ribosylhomocysteine lyase</fullName>
        <ecNumber evidence="4 14">4.4.1.21</ecNumber>
    </recommendedName>
    <alternativeName>
        <fullName evidence="12 14">AI-2 synthesis protein</fullName>
    </alternativeName>
    <alternativeName>
        <fullName evidence="13 14">Autoinducer-2 production protein LuxS</fullName>
    </alternativeName>
</protein>
<keyword evidence="7 14" id="KW-0479">Metal-binding</keyword>
<comment type="cofactor">
    <cofactor evidence="14">
        <name>Fe cation</name>
        <dbReference type="ChEBI" id="CHEBI:24875"/>
    </cofactor>
    <text evidence="14">Binds 1 Fe cation per subunit.</text>
</comment>
<organism evidence="15 16">
    <name type="scientific">Acidaminococcus intestini</name>
    <dbReference type="NCBI Taxonomy" id="187327"/>
    <lineage>
        <taxon>Bacteria</taxon>
        <taxon>Bacillati</taxon>
        <taxon>Bacillota</taxon>
        <taxon>Negativicutes</taxon>
        <taxon>Acidaminococcales</taxon>
        <taxon>Acidaminococcaceae</taxon>
        <taxon>Acidaminococcus</taxon>
    </lineage>
</organism>
<gene>
    <name evidence="14" type="primary">luxS</name>
    <name evidence="15" type="ORF">KHX13_00485</name>
</gene>
<comment type="catalytic activity">
    <reaction evidence="1 14">
        <text>S-(5-deoxy-D-ribos-5-yl)-L-homocysteine = (S)-4,5-dihydroxypentane-2,3-dione + L-homocysteine</text>
        <dbReference type="Rhea" id="RHEA:17753"/>
        <dbReference type="ChEBI" id="CHEBI:29484"/>
        <dbReference type="ChEBI" id="CHEBI:58195"/>
        <dbReference type="ChEBI" id="CHEBI:58199"/>
        <dbReference type="EC" id="4.4.1.21"/>
    </reaction>
</comment>
<evidence type="ECO:0000256" key="9">
    <source>
        <dbReference type="ARBA" id="ARBA00023004"/>
    </source>
</evidence>
<keyword evidence="8 14" id="KW-0071">Autoinducer synthesis</keyword>
<evidence type="ECO:0000256" key="10">
    <source>
        <dbReference type="ARBA" id="ARBA00023239"/>
    </source>
</evidence>
<feature type="binding site" evidence="14">
    <location>
        <position position="125"/>
    </location>
    <ligand>
        <name>Fe cation</name>
        <dbReference type="ChEBI" id="CHEBI:24875"/>
    </ligand>
</feature>
<evidence type="ECO:0000313" key="15">
    <source>
        <dbReference type="EMBL" id="MBS5518817.1"/>
    </source>
</evidence>
<dbReference type="SUPFAM" id="SSF63411">
    <property type="entry name" value="LuxS/MPP-like metallohydrolase"/>
    <property type="match status" value="1"/>
</dbReference>
<evidence type="ECO:0000256" key="12">
    <source>
        <dbReference type="ARBA" id="ARBA00030600"/>
    </source>
</evidence>
<dbReference type="GO" id="GO:0009372">
    <property type="term" value="P:quorum sensing"/>
    <property type="evidence" value="ECO:0007669"/>
    <property type="project" value="UniProtKB-UniRule"/>
</dbReference>
<sequence length="158" mass="18029">MEKVIIESFTLDHTKVIAPYVRLIGEEQGEHGDIVSNFDVRLAQPNKEEIPTGGMHTLEHLLALYLRPRIKGYLDCSPFGCRTGFHLLCWGHHDPEDVAKALKEALELIVTTKWENVPGTKEKECGNYKDHSLFCAQEWAKQILEKGISSDPYERRLV</sequence>
<keyword evidence="6 14" id="KW-0673">Quorum sensing</keyword>
<name>A0A943EB00_9FIRM</name>
<dbReference type="Proteomes" id="UP000754226">
    <property type="component" value="Unassembled WGS sequence"/>
</dbReference>
<dbReference type="HAMAP" id="MF_00091">
    <property type="entry name" value="LuxS"/>
    <property type="match status" value="1"/>
</dbReference>
<evidence type="ECO:0000256" key="8">
    <source>
        <dbReference type="ARBA" id="ARBA00022929"/>
    </source>
</evidence>